<dbReference type="GO" id="GO:0006281">
    <property type="term" value="P:DNA repair"/>
    <property type="evidence" value="ECO:0007669"/>
    <property type="project" value="UniProtKB-KW"/>
</dbReference>
<name>A0A8A4TIM7_SULCO</name>
<keyword evidence="4" id="KW-0547">Nucleotide-binding</keyword>
<keyword evidence="9" id="KW-0238">DNA-binding</keyword>
<evidence type="ECO:0000256" key="3">
    <source>
        <dbReference type="ARBA" id="ARBA00022737"/>
    </source>
</evidence>
<keyword evidence="3" id="KW-0677">Repeat</keyword>
<dbReference type="KEGG" id="scor:J3U87_25950"/>
<evidence type="ECO:0000256" key="11">
    <source>
        <dbReference type="ARBA" id="ARBA00038000"/>
    </source>
</evidence>
<evidence type="ECO:0000256" key="7">
    <source>
        <dbReference type="ARBA" id="ARBA00022840"/>
    </source>
</evidence>
<evidence type="ECO:0000256" key="5">
    <source>
        <dbReference type="ARBA" id="ARBA00022763"/>
    </source>
</evidence>
<evidence type="ECO:0000256" key="9">
    <source>
        <dbReference type="ARBA" id="ARBA00023125"/>
    </source>
</evidence>
<evidence type="ECO:0000256" key="8">
    <source>
        <dbReference type="ARBA" id="ARBA00022881"/>
    </source>
</evidence>
<dbReference type="Gene3D" id="3.40.50.300">
    <property type="entry name" value="P-loop containing nucleotide triphosphate hydrolases"/>
    <property type="match status" value="1"/>
</dbReference>
<keyword evidence="8" id="KW-0267">Excision nuclease</keyword>
<evidence type="ECO:0000256" key="6">
    <source>
        <dbReference type="ARBA" id="ARBA00022769"/>
    </source>
</evidence>
<gene>
    <name evidence="14" type="ORF">J3U87_25950</name>
</gene>
<evidence type="ECO:0000313" key="14">
    <source>
        <dbReference type="EMBL" id="QTD49044.1"/>
    </source>
</evidence>
<dbReference type="InterPro" id="IPR027417">
    <property type="entry name" value="P-loop_NTPase"/>
</dbReference>
<evidence type="ECO:0000256" key="1">
    <source>
        <dbReference type="ARBA" id="ARBA00004496"/>
    </source>
</evidence>
<evidence type="ECO:0000256" key="2">
    <source>
        <dbReference type="ARBA" id="ARBA00022490"/>
    </source>
</evidence>
<reference evidence="14" key="1">
    <citation type="submission" date="2021-03" db="EMBL/GenBank/DDBJ databases">
        <title>Acanthopleuribacteraceae sp. M133.</title>
        <authorList>
            <person name="Wang G."/>
        </authorList>
    </citation>
    <scope>NUCLEOTIDE SEQUENCE</scope>
    <source>
        <strain evidence="14">M133</strain>
    </source>
</reference>
<comment type="similarity">
    <text evidence="11">Belongs to the ABC transporter superfamily. UvrA family.</text>
</comment>
<evidence type="ECO:0000256" key="10">
    <source>
        <dbReference type="ARBA" id="ARBA00023204"/>
    </source>
</evidence>
<dbReference type="SUPFAM" id="SSF52540">
    <property type="entry name" value="P-loop containing nucleoside triphosphate hydrolases"/>
    <property type="match status" value="1"/>
</dbReference>
<dbReference type="PANTHER" id="PTHR43152:SF3">
    <property type="entry name" value="UVRABC SYSTEM PROTEIN A"/>
    <property type="match status" value="1"/>
</dbReference>
<accession>A0A8A4TIM7</accession>
<protein>
    <recommendedName>
        <fullName evidence="12">UvrABC system protein A</fullName>
    </recommendedName>
    <alternativeName>
        <fullName evidence="13">Excinuclease ABC subunit A</fullName>
    </alternativeName>
</protein>
<organism evidence="14 15">
    <name type="scientific">Sulfidibacter corallicola</name>
    <dbReference type="NCBI Taxonomy" id="2818388"/>
    <lineage>
        <taxon>Bacteria</taxon>
        <taxon>Pseudomonadati</taxon>
        <taxon>Acidobacteriota</taxon>
        <taxon>Holophagae</taxon>
        <taxon>Acanthopleuribacterales</taxon>
        <taxon>Acanthopleuribacteraceae</taxon>
        <taxon>Sulfidibacter</taxon>
    </lineage>
</organism>
<evidence type="ECO:0000256" key="4">
    <source>
        <dbReference type="ARBA" id="ARBA00022741"/>
    </source>
</evidence>
<dbReference type="GO" id="GO:0005737">
    <property type="term" value="C:cytoplasm"/>
    <property type="evidence" value="ECO:0007669"/>
    <property type="project" value="UniProtKB-SubCell"/>
</dbReference>
<keyword evidence="5" id="KW-0227">DNA damage</keyword>
<dbReference type="PANTHER" id="PTHR43152">
    <property type="entry name" value="UVRABC SYSTEM PROTEIN A"/>
    <property type="match status" value="1"/>
</dbReference>
<dbReference type="GO" id="GO:0005524">
    <property type="term" value="F:ATP binding"/>
    <property type="evidence" value="ECO:0007669"/>
    <property type="project" value="UniProtKB-KW"/>
</dbReference>
<keyword evidence="7" id="KW-0067">ATP-binding</keyword>
<evidence type="ECO:0000256" key="13">
    <source>
        <dbReference type="ARBA" id="ARBA00042156"/>
    </source>
</evidence>
<proteinExistence type="inferred from homology"/>
<dbReference type="EMBL" id="CP071793">
    <property type="protein sequence ID" value="QTD49044.1"/>
    <property type="molecule type" value="Genomic_DNA"/>
</dbReference>
<keyword evidence="15" id="KW-1185">Reference proteome</keyword>
<dbReference type="AlphaFoldDB" id="A0A8A4TIM7"/>
<evidence type="ECO:0000256" key="12">
    <source>
        <dbReference type="ARBA" id="ARBA00039316"/>
    </source>
</evidence>
<dbReference type="GO" id="GO:0004518">
    <property type="term" value="F:nuclease activity"/>
    <property type="evidence" value="ECO:0007669"/>
    <property type="project" value="UniProtKB-KW"/>
</dbReference>
<keyword evidence="6" id="KW-0228">DNA excision</keyword>
<dbReference type="RefSeq" id="WP_237378690.1">
    <property type="nucleotide sequence ID" value="NZ_CP071793.1"/>
</dbReference>
<keyword evidence="10" id="KW-0234">DNA repair</keyword>
<dbReference type="GO" id="GO:0003677">
    <property type="term" value="F:DNA binding"/>
    <property type="evidence" value="ECO:0007669"/>
    <property type="project" value="UniProtKB-KW"/>
</dbReference>
<sequence>MTNRGRHIADIERLLECPNRLVESGHSVIMIARNLDLIKSADHVIVPGPDGGHKGGRIMAIGTPKEVAAVPESHTGRFL</sequence>
<comment type="subcellular location">
    <subcellularLocation>
        <location evidence="1">Cytoplasm</location>
    </subcellularLocation>
</comment>
<evidence type="ECO:0000313" key="15">
    <source>
        <dbReference type="Proteomes" id="UP000663929"/>
    </source>
</evidence>
<keyword evidence="2" id="KW-0963">Cytoplasm</keyword>
<dbReference type="Proteomes" id="UP000663929">
    <property type="component" value="Chromosome"/>
</dbReference>